<proteinExistence type="predicted"/>
<dbReference type="Proteomes" id="UP001172055">
    <property type="component" value="Unassembled WGS sequence"/>
</dbReference>
<dbReference type="PANTHER" id="PTHR43591">
    <property type="entry name" value="METHYLTRANSFERASE"/>
    <property type="match status" value="1"/>
</dbReference>
<name>A0ABT8MZ66_9BACL</name>
<dbReference type="EMBL" id="JAUJWV010000001">
    <property type="protein sequence ID" value="MDN7240943.1"/>
    <property type="molecule type" value="Genomic_DNA"/>
</dbReference>
<dbReference type="InterPro" id="IPR029063">
    <property type="entry name" value="SAM-dependent_MTases_sf"/>
</dbReference>
<keyword evidence="2" id="KW-0489">Methyltransferase</keyword>
<gene>
    <name evidence="2" type="ORF">QWY14_04035</name>
</gene>
<dbReference type="RefSeq" id="WP_301722840.1">
    <property type="nucleotide sequence ID" value="NZ_JAUJWV010000001.1"/>
</dbReference>
<dbReference type="GO" id="GO:0008168">
    <property type="term" value="F:methyltransferase activity"/>
    <property type="evidence" value="ECO:0007669"/>
    <property type="project" value="UniProtKB-KW"/>
</dbReference>
<organism evidence="2 3">
    <name type="scientific">Planococcus shixiaomingii</name>
    <dbReference type="NCBI Taxonomy" id="3058393"/>
    <lineage>
        <taxon>Bacteria</taxon>
        <taxon>Bacillati</taxon>
        <taxon>Bacillota</taxon>
        <taxon>Bacilli</taxon>
        <taxon>Bacillales</taxon>
        <taxon>Caryophanaceae</taxon>
        <taxon>Planococcus</taxon>
    </lineage>
</organism>
<sequence length="259" mass="29212">MKLIDPTRHPDWLAPHSLAWYQQLGENEGAYLYPWNSVYEEPNGESIFDSEVADMIQGKKALDVGCGHGDFTLQCADLATEIMGIDVTDKFLLTGNQFRKTNVSFMLGNTKERLPFEEDAFDCAYIRKGPTSAYTDLQRVVKNGGEVLGLHPGESTGKELFDIFPNLFTSPEGIPILDRLKQRLETSGFSNAKIKHIETKEYLQSPLDVLKYRCFGQTPEIMKELQRENLDALSRVFEKHASAKGLAVPFSRYIVRAVV</sequence>
<dbReference type="InterPro" id="IPR041698">
    <property type="entry name" value="Methyltransf_25"/>
</dbReference>
<dbReference type="Gene3D" id="3.40.50.150">
    <property type="entry name" value="Vaccinia Virus protein VP39"/>
    <property type="match status" value="1"/>
</dbReference>
<keyword evidence="2" id="KW-0808">Transferase</keyword>
<dbReference type="GO" id="GO:0032259">
    <property type="term" value="P:methylation"/>
    <property type="evidence" value="ECO:0007669"/>
    <property type="project" value="UniProtKB-KW"/>
</dbReference>
<dbReference type="SUPFAM" id="SSF53335">
    <property type="entry name" value="S-adenosyl-L-methionine-dependent methyltransferases"/>
    <property type="match status" value="1"/>
</dbReference>
<comment type="caution">
    <text evidence="2">The sequence shown here is derived from an EMBL/GenBank/DDBJ whole genome shotgun (WGS) entry which is preliminary data.</text>
</comment>
<keyword evidence="3" id="KW-1185">Reference proteome</keyword>
<accession>A0ABT8MZ66</accession>
<evidence type="ECO:0000259" key="1">
    <source>
        <dbReference type="Pfam" id="PF13649"/>
    </source>
</evidence>
<reference evidence="2 3" key="1">
    <citation type="submission" date="2023-06" db="EMBL/GenBank/DDBJ databases">
        <title>Novel species in genus Planococcus.</title>
        <authorList>
            <person name="Ning S."/>
        </authorList>
    </citation>
    <scope>NUCLEOTIDE SEQUENCE [LARGE SCALE GENOMIC DNA]</scope>
    <source>
        <strain evidence="2 3">N028</strain>
    </source>
</reference>
<evidence type="ECO:0000313" key="3">
    <source>
        <dbReference type="Proteomes" id="UP001172055"/>
    </source>
</evidence>
<protein>
    <submittedName>
        <fullName evidence="2">Methyltransferase domain-containing protein</fullName>
    </submittedName>
</protein>
<evidence type="ECO:0000313" key="2">
    <source>
        <dbReference type="EMBL" id="MDN7240943.1"/>
    </source>
</evidence>
<dbReference type="Pfam" id="PF13649">
    <property type="entry name" value="Methyltransf_25"/>
    <property type="match status" value="1"/>
</dbReference>
<feature type="domain" description="Methyltransferase" evidence="1">
    <location>
        <begin position="62"/>
        <end position="145"/>
    </location>
</feature>